<name>A0A371H0G6_MUCPR</name>
<keyword evidence="2" id="KW-0808">Transferase</keyword>
<feature type="non-terminal residue" evidence="3">
    <location>
        <position position="1"/>
    </location>
</feature>
<dbReference type="PANTHER" id="PTHR31147">
    <property type="entry name" value="ACYL TRANSFERASE 4"/>
    <property type="match status" value="1"/>
</dbReference>
<sequence>MCDGIGLSQFVMGLSEIARGAPKPSILPVWRRELLCAREPPRVTCTHHEYQQLSLDDSRTIFVPHHRSFFFGPKEIASMRALLSHDLATRSTSFEVLTAFLWRCRTVALQWKNPNQEVRLLCIVNARFGNCRFNPPLPKGFYGNAFVFPAAVTTVRELLSRPLGYALELVKKARDEANEEYVHSVADLMAIKGRPCFTMLGSFMVSDLTKSGLTDINYGWGRPLYSGLAKGGLGDFPGLSFYVPYINSKGEKGRVVPICLPEDAMERFEKELDDTLTNNDNTPMIMSNL</sequence>
<comment type="caution">
    <text evidence="3">The sequence shown here is derived from an EMBL/GenBank/DDBJ whole genome shotgun (WGS) entry which is preliminary data.</text>
</comment>
<dbReference type="Pfam" id="PF02458">
    <property type="entry name" value="Transferase"/>
    <property type="match status" value="1"/>
</dbReference>
<evidence type="ECO:0000313" key="4">
    <source>
        <dbReference type="Proteomes" id="UP000257109"/>
    </source>
</evidence>
<dbReference type="PANTHER" id="PTHR31147:SF66">
    <property type="entry name" value="OS05G0315700 PROTEIN"/>
    <property type="match status" value="1"/>
</dbReference>
<dbReference type="EMBL" id="QJKJ01003914">
    <property type="protein sequence ID" value="RDX96302.1"/>
    <property type="molecule type" value="Genomic_DNA"/>
</dbReference>
<evidence type="ECO:0000313" key="3">
    <source>
        <dbReference type="EMBL" id="RDX96302.1"/>
    </source>
</evidence>
<dbReference type="GO" id="GO:0016740">
    <property type="term" value="F:transferase activity"/>
    <property type="evidence" value="ECO:0007669"/>
    <property type="project" value="UniProtKB-KW"/>
</dbReference>
<dbReference type="OrthoDB" id="1426864at2759"/>
<proteinExistence type="inferred from homology"/>
<accession>A0A371H0G6</accession>
<dbReference type="Gene3D" id="3.30.559.10">
    <property type="entry name" value="Chloramphenicol acetyltransferase-like domain"/>
    <property type="match status" value="2"/>
</dbReference>
<evidence type="ECO:0000256" key="2">
    <source>
        <dbReference type="ARBA" id="ARBA00022679"/>
    </source>
</evidence>
<keyword evidence="4" id="KW-1185">Reference proteome</keyword>
<protein>
    <submittedName>
        <fullName evidence="3">13-hydroxylupanine O-tigloyltransferase</fullName>
    </submittedName>
</protein>
<evidence type="ECO:0000256" key="1">
    <source>
        <dbReference type="ARBA" id="ARBA00009861"/>
    </source>
</evidence>
<reference evidence="3" key="1">
    <citation type="submission" date="2018-05" db="EMBL/GenBank/DDBJ databases">
        <title>Draft genome of Mucuna pruriens seed.</title>
        <authorList>
            <person name="Nnadi N.E."/>
            <person name="Vos R."/>
            <person name="Hasami M.H."/>
            <person name="Devisetty U.K."/>
            <person name="Aguiy J.C."/>
        </authorList>
    </citation>
    <scope>NUCLEOTIDE SEQUENCE [LARGE SCALE GENOMIC DNA]</scope>
    <source>
        <strain evidence="3">JCA_2017</strain>
    </source>
</reference>
<gene>
    <name evidence="3" type="primary">HMT/HLT</name>
    <name evidence="3" type="ORF">CR513_21053</name>
</gene>
<dbReference type="Proteomes" id="UP000257109">
    <property type="component" value="Unassembled WGS sequence"/>
</dbReference>
<dbReference type="STRING" id="157652.A0A371H0G6"/>
<dbReference type="AlphaFoldDB" id="A0A371H0G6"/>
<organism evidence="3 4">
    <name type="scientific">Mucuna pruriens</name>
    <name type="common">Velvet bean</name>
    <name type="synonym">Dolichos pruriens</name>
    <dbReference type="NCBI Taxonomy" id="157652"/>
    <lineage>
        <taxon>Eukaryota</taxon>
        <taxon>Viridiplantae</taxon>
        <taxon>Streptophyta</taxon>
        <taxon>Embryophyta</taxon>
        <taxon>Tracheophyta</taxon>
        <taxon>Spermatophyta</taxon>
        <taxon>Magnoliopsida</taxon>
        <taxon>eudicotyledons</taxon>
        <taxon>Gunneridae</taxon>
        <taxon>Pentapetalae</taxon>
        <taxon>rosids</taxon>
        <taxon>fabids</taxon>
        <taxon>Fabales</taxon>
        <taxon>Fabaceae</taxon>
        <taxon>Papilionoideae</taxon>
        <taxon>50 kb inversion clade</taxon>
        <taxon>NPAAA clade</taxon>
        <taxon>indigoferoid/millettioid clade</taxon>
        <taxon>Phaseoleae</taxon>
        <taxon>Mucuna</taxon>
    </lineage>
</organism>
<dbReference type="InterPro" id="IPR023213">
    <property type="entry name" value="CAT-like_dom_sf"/>
</dbReference>
<comment type="similarity">
    <text evidence="1">Belongs to the plant acyltransferase family.</text>
</comment>
<dbReference type="InterPro" id="IPR050898">
    <property type="entry name" value="Plant_acyltransferase"/>
</dbReference>